<sequence>MLMKVRFRRVIRVGLCFAGIAALIYLLIRLFVPPSHRRIDLRKYQSNFPILSPSIEPRVTDFEDLFVLVIVSTSPDDKMKRRDTIRRTWGKCDKTNNNYKWKVVFMMGKSLNSDMNEKLMAEHKQHGDLLIADYIDKYRNITTKLLMSFKWATQIRCNYILKTDSDVYVDIPELIKWMLNRGDPNSLYGGVLYRGIVVRDTSHRHYVTKDDLSLDYYPQFCKGSMYVLSASLLPKMLDLSRQVTRIGPDDAYVGLLADQLGISPVGIDRFFQKSLLPYIFWFMSKCELRDLLGIGDSLTPSQLNYIHEVKHASSVSYYLCISLLEKFFLFILFLIILTCLPFLGRRRFSTRISKGK</sequence>
<dbReference type="PANTHER" id="PTHR11214">
    <property type="entry name" value="BETA-1,3-N-ACETYLGLUCOSAMINYLTRANSFERASE"/>
    <property type="match status" value="1"/>
</dbReference>
<evidence type="ECO:0000256" key="9">
    <source>
        <dbReference type="ARBA" id="ARBA00023136"/>
    </source>
</evidence>
<dbReference type="GO" id="GO:0016758">
    <property type="term" value="F:hexosyltransferase activity"/>
    <property type="evidence" value="ECO:0007669"/>
    <property type="project" value="InterPro"/>
</dbReference>
<comment type="similarity">
    <text evidence="2 11">Belongs to the glycosyltransferase 31 family.</text>
</comment>
<evidence type="ECO:0000313" key="12">
    <source>
        <dbReference type="EMBL" id="CAH3135718.1"/>
    </source>
</evidence>
<dbReference type="PANTHER" id="PTHR11214:SF378">
    <property type="entry name" value="BETA-1,3-GALACTOSYLTRANSFERASE 4"/>
    <property type="match status" value="1"/>
</dbReference>
<evidence type="ECO:0000256" key="1">
    <source>
        <dbReference type="ARBA" id="ARBA00004323"/>
    </source>
</evidence>
<dbReference type="EC" id="2.4.1.-" evidence="11"/>
<keyword evidence="6" id="KW-0735">Signal-anchor</keyword>
<keyword evidence="4" id="KW-0808">Transferase</keyword>
<organism evidence="12 13">
    <name type="scientific">Pocillopora meandrina</name>
    <dbReference type="NCBI Taxonomy" id="46732"/>
    <lineage>
        <taxon>Eukaryota</taxon>
        <taxon>Metazoa</taxon>
        <taxon>Cnidaria</taxon>
        <taxon>Anthozoa</taxon>
        <taxon>Hexacorallia</taxon>
        <taxon>Scleractinia</taxon>
        <taxon>Astrocoeniina</taxon>
        <taxon>Pocilloporidae</taxon>
        <taxon>Pocillopora</taxon>
    </lineage>
</organism>
<evidence type="ECO:0000256" key="10">
    <source>
        <dbReference type="ARBA" id="ARBA00023180"/>
    </source>
</evidence>
<dbReference type="Gene3D" id="3.90.550.50">
    <property type="match status" value="1"/>
</dbReference>
<reference evidence="12 13" key="1">
    <citation type="submission" date="2022-05" db="EMBL/GenBank/DDBJ databases">
        <authorList>
            <consortium name="Genoscope - CEA"/>
            <person name="William W."/>
        </authorList>
    </citation>
    <scope>NUCLEOTIDE SEQUENCE [LARGE SCALE GENOMIC DNA]</scope>
</reference>
<dbReference type="InterPro" id="IPR002659">
    <property type="entry name" value="Glyco_trans_31"/>
</dbReference>
<protein>
    <recommendedName>
        <fullName evidence="11">Hexosyltransferase</fullName>
        <ecNumber evidence="11">2.4.1.-</ecNumber>
    </recommendedName>
</protein>
<keyword evidence="10" id="KW-0325">Glycoprotein</keyword>
<evidence type="ECO:0000256" key="8">
    <source>
        <dbReference type="ARBA" id="ARBA00023034"/>
    </source>
</evidence>
<accession>A0AAU9X4Z3</accession>
<dbReference type="GO" id="GO:0006493">
    <property type="term" value="P:protein O-linked glycosylation"/>
    <property type="evidence" value="ECO:0007669"/>
    <property type="project" value="TreeGrafter"/>
</dbReference>
<name>A0AAU9X4Z3_9CNID</name>
<feature type="transmembrane region" description="Helical" evidence="11">
    <location>
        <begin position="327"/>
        <end position="344"/>
    </location>
</feature>
<comment type="subcellular location">
    <subcellularLocation>
        <location evidence="1 11">Golgi apparatus membrane</location>
        <topology evidence="1 11">Single-pass type II membrane protein</topology>
    </subcellularLocation>
</comment>
<gene>
    <name evidence="12" type="ORF">PMEA_00015868</name>
</gene>
<comment type="caution">
    <text evidence="11">Lacks conserved residue(s) required for the propagation of feature annotation.</text>
</comment>
<evidence type="ECO:0000256" key="7">
    <source>
        <dbReference type="ARBA" id="ARBA00022989"/>
    </source>
</evidence>
<evidence type="ECO:0000256" key="2">
    <source>
        <dbReference type="ARBA" id="ARBA00008661"/>
    </source>
</evidence>
<keyword evidence="5 11" id="KW-0812">Transmembrane</keyword>
<comment type="caution">
    <text evidence="12">The sequence shown here is derived from an EMBL/GenBank/DDBJ whole genome shotgun (WGS) entry which is preliminary data.</text>
</comment>
<keyword evidence="13" id="KW-1185">Reference proteome</keyword>
<proteinExistence type="inferred from homology"/>
<evidence type="ECO:0000256" key="6">
    <source>
        <dbReference type="ARBA" id="ARBA00022968"/>
    </source>
</evidence>
<dbReference type="AlphaFoldDB" id="A0AAU9X4Z3"/>
<evidence type="ECO:0000256" key="3">
    <source>
        <dbReference type="ARBA" id="ARBA00022676"/>
    </source>
</evidence>
<dbReference type="Pfam" id="PF01762">
    <property type="entry name" value="Galactosyl_T"/>
    <property type="match status" value="1"/>
</dbReference>
<evidence type="ECO:0000256" key="5">
    <source>
        <dbReference type="ARBA" id="ARBA00022692"/>
    </source>
</evidence>
<keyword evidence="7 11" id="KW-1133">Transmembrane helix</keyword>
<dbReference type="GO" id="GO:0000139">
    <property type="term" value="C:Golgi membrane"/>
    <property type="evidence" value="ECO:0007669"/>
    <property type="project" value="UniProtKB-SubCell"/>
</dbReference>
<keyword evidence="8 11" id="KW-0333">Golgi apparatus</keyword>
<feature type="transmembrane region" description="Helical" evidence="11">
    <location>
        <begin position="12"/>
        <end position="32"/>
    </location>
</feature>
<dbReference type="FunFam" id="3.90.550.50:FF:000001">
    <property type="entry name" value="Hexosyltransferase"/>
    <property type="match status" value="1"/>
</dbReference>
<evidence type="ECO:0000313" key="13">
    <source>
        <dbReference type="Proteomes" id="UP001159428"/>
    </source>
</evidence>
<evidence type="ECO:0000256" key="11">
    <source>
        <dbReference type="RuleBase" id="RU363063"/>
    </source>
</evidence>
<keyword evidence="9 11" id="KW-0472">Membrane</keyword>
<keyword evidence="3 11" id="KW-0328">Glycosyltransferase</keyword>
<evidence type="ECO:0000256" key="4">
    <source>
        <dbReference type="ARBA" id="ARBA00022679"/>
    </source>
</evidence>
<dbReference type="Proteomes" id="UP001159428">
    <property type="component" value="Unassembled WGS sequence"/>
</dbReference>
<dbReference type="EMBL" id="CALNXJ010000029">
    <property type="protein sequence ID" value="CAH3135718.1"/>
    <property type="molecule type" value="Genomic_DNA"/>
</dbReference>